<name>A0A3A4AW45_9ACTN</name>
<dbReference type="AlphaFoldDB" id="A0A3A4AW45"/>
<dbReference type="OrthoDB" id="9148135at2"/>
<protein>
    <submittedName>
        <fullName evidence="2">Winged helix DNA-binding domain-containing protein</fullName>
    </submittedName>
</protein>
<reference evidence="2 3" key="1">
    <citation type="submission" date="2018-09" db="EMBL/GenBank/DDBJ databases">
        <title>YIM 75507 draft genome.</title>
        <authorList>
            <person name="Tang S."/>
            <person name="Feng Y."/>
        </authorList>
    </citation>
    <scope>NUCLEOTIDE SEQUENCE [LARGE SCALE GENOMIC DNA]</scope>
    <source>
        <strain evidence="2 3">YIM 75507</strain>
    </source>
</reference>
<gene>
    <name evidence="2" type="ORF">D5H75_06340</name>
</gene>
<accession>A0A3A4AW45</accession>
<dbReference type="EMBL" id="QZEY01000002">
    <property type="protein sequence ID" value="RJL34105.1"/>
    <property type="molecule type" value="Genomic_DNA"/>
</dbReference>
<organism evidence="2 3">
    <name type="scientific">Bailinhaonella thermotolerans</name>
    <dbReference type="NCBI Taxonomy" id="1070861"/>
    <lineage>
        <taxon>Bacteria</taxon>
        <taxon>Bacillati</taxon>
        <taxon>Actinomycetota</taxon>
        <taxon>Actinomycetes</taxon>
        <taxon>Streptosporangiales</taxon>
        <taxon>Streptosporangiaceae</taxon>
        <taxon>Bailinhaonella</taxon>
    </lineage>
</organism>
<dbReference type="PANTHER" id="PTHR38479:SF2">
    <property type="entry name" value="WINGED HELIX DNA-BINDING DOMAIN-CONTAINING PROTEIN"/>
    <property type="match status" value="1"/>
</dbReference>
<keyword evidence="3" id="KW-1185">Reference proteome</keyword>
<evidence type="ECO:0000313" key="3">
    <source>
        <dbReference type="Proteomes" id="UP000265768"/>
    </source>
</evidence>
<dbReference type="Proteomes" id="UP000265768">
    <property type="component" value="Unassembled WGS sequence"/>
</dbReference>
<keyword evidence="2" id="KW-0238">DNA-binding</keyword>
<feature type="compositionally biased region" description="Low complexity" evidence="1">
    <location>
        <begin position="254"/>
        <end position="263"/>
    </location>
</feature>
<sequence length="358" mass="37826">MVGRADDVVRLSRARAQLLHRPDDRPEIADLVRRMPAVQAQDTAAAALALRARARGITTAMVDAARDDRSIVRAWGPRGTIHYVAADDLPWLLPLVGPPYENRSLRRLRQEGVTGPYDAVVPALAGRGPLTREELGERLRVLGVVAAGQGIVHLATLAACRGAVLLGPDRGGGPTYVHAADWLGREIAFEPDRDRALAELARRYLRSHAPAGPEDLAAWSGLPLGECRRAWRLADLGDPGPTGAAGGADGSDGSDGSNGPEGSDGSEGGAEGRPGVRLLPAFDEYLLGWRDRGPVLPARHAARVHPGGGILRATVTEDGLVTGTWRRPGGRVEIDPFDPPGPDASAEIADIARFTTAP</sequence>
<dbReference type="InterPro" id="IPR009351">
    <property type="entry name" value="AlkZ-like"/>
</dbReference>
<dbReference type="RefSeq" id="WP_119925405.1">
    <property type="nucleotide sequence ID" value="NZ_QZEY01000002.1"/>
</dbReference>
<proteinExistence type="predicted"/>
<dbReference type="Pfam" id="PF06224">
    <property type="entry name" value="AlkZ-like"/>
    <property type="match status" value="1"/>
</dbReference>
<dbReference type="GO" id="GO:0003677">
    <property type="term" value="F:DNA binding"/>
    <property type="evidence" value="ECO:0007669"/>
    <property type="project" value="UniProtKB-KW"/>
</dbReference>
<dbReference type="PANTHER" id="PTHR38479">
    <property type="entry name" value="LMO0824 PROTEIN"/>
    <property type="match status" value="1"/>
</dbReference>
<comment type="caution">
    <text evidence="2">The sequence shown here is derived from an EMBL/GenBank/DDBJ whole genome shotgun (WGS) entry which is preliminary data.</text>
</comment>
<evidence type="ECO:0000256" key="1">
    <source>
        <dbReference type="SAM" id="MobiDB-lite"/>
    </source>
</evidence>
<evidence type="ECO:0000313" key="2">
    <source>
        <dbReference type="EMBL" id="RJL34105.1"/>
    </source>
</evidence>
<feature type="region of interest" description="Disordered" evidence="1">
    <location>
        <begin position="235"/>
        <end position="275"/>
    </location>
</feature>